<dbReference type="Gene3D" id="3.20.20.150">
    <property type="entry name" value="Divalent-metal-dependent TIM barrel enzymes"/>
    <property type="match status" value="1"/>
</dbReference>
<gene>
    <name evidence="2" type="ORF">J2I47_25555</name>
</gene>
<proteinExistence type="predicted"/>
<dbReference type="PANTHER" id="PTHR12110">
    <property type="entry name" value="HYDROXYPYRUVATE ISOMERASE"/>
    <property type="match status" value="1"/>
</dbReference>
<dbReference type="Pfam" id="PF01261">
    <property type="entry name" value="AP_endonuc_2"/>
    <property type="match status" value="1"/>
</dbReference>
<comment type="caution">
    <text evidence="2">The sequence shown here is derived from an EMBL/GenBank/DDBJ whole genome shotgun (WGS) entry which is preliminary data.</text>
</comment>
<dbReference type="AlphaFoldDB" id="A0A939K7G9"/>
<keyword evidence="3" id="KW-1185">Reference proteome</keyword>
<dbReference type="GO" id="GO:0016853">
    <property type="term" value="F:isomerase activity"/>
    <property type="evidence" value="ECO:0007669"/>
    <property type="project" value="UniProtKB-KW"/>
</dbReference>
<evidence type="ECO:0000313" key="2">
    <source>
        <dbReference type="EMBL" id="MBO0939938.1"/>
    </source>
</evidence>
<feature type="domain" description="Xylose isomerase-like TIM barrel" evidence="1">
    <location>
        <begin position="30"/>
        <end position="321"/>
    </location>
</feature>
<evidence type="ECO:0000259" key="1">
    <source>
        <dbReference type="Pfam" id="PF01261"/>
    </source>
</evidence>
<dbReference type="Proteomes" id="UP000664034">
    <property type="component" value="Unassembled WGS sequence"/>
</dbReference>
<name>A0A939K7G9_9BACT</name>
<organism evidence="2 3">
    <name type="scientific">Fibrella rubiginis</name>
    <dbReference type="NCBI Taxonomy" id="2817060"/>
    <lineage>
        <taxon>Bacteria</taxon>
        <taxon>Pseudomonadati</taxon>
        <taxon>Bacteroidota</taxon>
        <taxon>Cytophagia</taxon>
        <taxon>Cytophagales</taxon>
        <taxon>Spirosomataceae</taxon>
        <taxon>Fibrella</taxon>
    </lineage>
</organism>
<evidence type="ECO:0000313" key="3">
    <source>
        <dbReference type="Proteomes" id="UP000664034"/>
    </source>
</evidence>
<protein>
    <submittedName>
        <fullName evidence="2">Sugar phosphate isomerase/epimerase</fullName>
    </submittedName>
</protein>
<keyword evidence="2" id="KW-0413">Isomerase</keyword>
<dbReference type="PANTHER" id="PTHR12110:SF21">
    <property type="entry name" value="XYLOSE ISOMERASE-LIKE TIM BARREL DOMAIN-CONTAINING PROTEIN"/>
    <property type="match status" value="1"/>
</dbReference>
<dbReference type="InterPro" id="IPR050312">
    <property type="entry name" value="IolE/XylAMocC-like"/>
</dbReference>
<accession>A0A939K7G9</accession>
<dbReference type="SUPFAM" id="SSF51658">
    <property type="entry name" value="Xylose isomerase-like"/>
    <property type="match status" value="1"/>
</dbReference>
<dbReference type="InterPro" id="IPR036237">
    <property type="entry name" value="Xyl_isomerase-like_sf"/>
</dbReference>
<dbReference type="RefSeq" id="WP_207367467.1">
    <property type="nucleotide sequence ID" value="NZ_JAFMYV010000019.1"/>
</dbReference>
<dbReference type="InterPro" id="IPR013022">
    <property type="entry name" value="Xyl_isomerase-like_TIM-brl"/>
</dbReference>
<reference evidence="2" key="1">
    <citation type="submission" date="2021-03" db="EMBL/GenBank/DDBJ databases">
        <title>Fibrella sp. HMF5335 genome sequencing and assembly.</title>
        <authorList>
            <person name="Kang H."/>
            <person name="Kim H."/>
            <person name="Bae S."/>
            <person name="Joh K."/>
        </authorList>
    </citation>
    <scope>NUCLEOTIDE SEQUENCE</scope>
    <source>
        <strain evidence="2">HMF5335</strain>
    </source>
</reference>
<dbReference type="EMBL" id="JAFMYV010000019">
    <property type="protein sequence ID" value="MBO0939938.1"/>
    <property type="molecule type" value="Genomic_DNA"/>
</dbReference>
<sequence length="350" mass="38777">MKSLKGPGIFLAQFMGDNEPFNNLDSIARYMANLGYKGIQLPTWDARVIDLQQAADSKTYCDELKGKLADIGVEITELSTHLQSQLVAVHPAYAPMFDGFGPAELAGKPADQQAWAVNQMMLAAKASQNLGLTSHVCFTGALLWPFMYPWPQRPAGLVETGFAELGKRWKPILDAFDNAGVNVGYELHPGEDVHDGVTFELFLKAVGDHPRAGINYDPSHFVLQCLDYLEFIDIYHERIFAFHVKDAEFNPTGRQGVYGGFQGWVERAGRFRSLGDGQVDFAGIFSKMAQYNYDGWAVLEWECAIKHPEQGAAEGAPFIQNHMIRVTERAFDDFAGSGADEAFNKKVLGL</sequence>